<dbReference type="PROSITE" id="PS51257">
    <property type="entry name" value="PROKAR_LIPOPROTEIN"/>
    <property type="match status" value="1"/>
</dbReference>
<evidence type="ECO:0000256" key="4">
    <source>
        <dbReference type="ARBA" id="ARBA00023212"/>
    </source>
</evidence>
<sequence length="247" mass="26681">MGRLQCEVLICVPSTIACASESGATLLDHILKALEECGPAQPLPQNVWVVCSVATHTKLISKPWAPNTVADDHYVSVDCNTENLIDCLEAFTRSSAYARLRDASTLLILDACSICAWPSTLVRFMTHSLLRDEVCIARTREDTWAGPSAARDASSATRMPLATAVRASPATYLPGHAHRARQQHPVYSTSNNAYGSKAPSLHELPLSWHGIRGDFTRKQATGKVVTTGLKTAISNHAVADTLHELGL</sequence>
<dbReference type="GO" id="GO:0035082">
    <property type="term" value="P:axoneme assembly"/>
    <property type="evidence" value="ECO:0007669"/>
    <property type="project" value="InterPro"/>
</dbReference>
<evidence type="ECO:0000313" key="8">
    <source>
        <dbReference type="Proteomes" id="UP001485043"/>
    </source>
</evidence>
<evidence type="ECO:0000256" key="1">
    <source>
        <dbReference type="ARBA" id="ARBA00004138"/>
    </source>
</evidence>
<dbReference type="InterPro" id="IPR026507">
    <property type="entry name" value="PIRC1/2"/>
</dbReference>
<evidence type="ECO:0000256" key="2">
    <source>
        <dbReference type="ARBA" id="ARBA00004245"/>
    </source>
</evidence>
<dbReference type="PANTHER" id="PTHR20899:SF1">
    <property type="entry name" value="PIERCER OF MICROTUBULE WALL 1 PROTEIN"/>
    <property type="match status" value="1"/>
</dbReference>
<dbReference type="GO" id="GO:0005879">
    <property type="term" value="C:axonemal microtubule"/>
    <property type="evidence" value="ECO:0007669"/>
    <property type="project" value="InterPro"/>
</dbReference>
<dbReference type="PANTHER" id="PTHR20899">
    <property type="entry name" value="PIERCE HOMOLOG"/>
    <property type="match status" value="1"/>
</dbReference>
<keyword evidence="3" id="KW-0963">Cytoplasm</keyword>
<gene>
    <name evidence="7" type="ORF">WJX84_008669</name>
</gene>
<evidence type="ECO:0000313" key="7">
    <source>
        <dbReference type="EMBL" id="KAK9842168.1"/>
    </source>
</evidence>
<dbReference type="AlphaFoldDB" id="A0AAW1S7A0"/>
<comment type="subcellular location">
    <subcellularLocation>
        <location evidence="1">Cell projection</location>
        <location evidence="1">Cilium</location>
    </subcellularLocation>
    <subcellularLocation>
        <location evidence="2">Cytoplasm</location>
        <location evidence="2">Cytoskeleton</location>
    </subcellularLocation>
</comment>
<evidence type="ECO:0000256" key="5">
    <source>
        <dbReference type="ARBA" id="ARBA00023273"/>
    </source>
</evidence>
<dbReference type="Proteomes" id="UP001485043">
    <property type="component" value="Unassembled WGS sequence"/>
</dbReference>
<organism evidence="7 8">
    <name type="scientific">Apatococcus fuscideae</name>
    <dbReference type="NCBI Taxonomy" id="2026836"/>
    <lineage>
        <taxon>Eukaryota</taxon>
        <taxon>Viridiplantae</taxon>
        <taxon>Chlorophyta</taxon>
        <taxon>core chlorophytes</taxon>
        <taxon>Trebouxiophyceae</taxon>
        <taxon>Chlorellales</taxon>
        <taxon>Chlorellaceae</taxon>
        <taxon>Apatococcus</taxon>
    </lineage>
</organism>
<accession>A0AAW1S7A0</accession>
<evidence type="ECO:0000256" key="6">
    <source>
        <dbReference type="ARBA" id="ARBA00038014"/>
    </source>
</evidence>
<protein>
    <submittedName>
        <fullName evidence="7">Uncharacterized protein</fullName>
    </submittedName>
</protein>
<dbReference type="Pfam" id="PF14892">
    <property type="entry name" value="PIRC1_2"/>
    <property type="match status" value="1"/>
</dbReference>
<reference evidence="7 8" key="1">
    <citation type="journal article" date="2024" name="Nat. Commun.">
        <title>Phylogenomics reveals the evolutionary origins of lichenization in chlorophyte algae.</title>
        <authorList>
            <person name="Puginier C."/>
            <person name="Libourel C."/>
            <person name="Otte J."/>
            <person name="Skaloud P."/>
            <person name="Haon M."/>
            <person name="Grisel S."/>
            <person name="Petersen M."/>
            <person name="Berrin J.G."/>
            <person name="Delaux P.M."/>
            <person name="Dal Grande F."/>
            <person name="Keller J."/>
        </authorList>
    </citation>
    <scope>NUCLEOTIDE SEQUENCE [LARGE SCALE GENOMIC DNA]</scope>
    <source>
        <strain evidence="7 8">SAG 2523</strain>
    </source>
</reference>
<keyword evidence="8" id="KW-1185">Reference proteome</keyword>
<keyword evidence="4" id="KW-0206">Cytoskeleton</keyword>
<evidence type="ECO:0000256" key="3">
    <source>
        <dbReference type="ARBA" id="ARBA00022490"/>
    </source>
</evidence>
<comment type="similarity">
    <text evidence="6">Belongs to the PIERCE1 family.</text>
</comment>
<proteinExistence type="inferred from homology"/>
<comment type="caution">
    <text evidence="7">The sequence shown here is derived from an EMBL/GenBank/DDBJ whole genome shotgun (WGS) entry which is preliminary data.</text>
</comment>
<name>A0AAW1S7A0_9CHLO</name>
<dbReference type="EMBL" id="JALJOV010001731">
    <property type="protein sequence ID" value="KAK9842168.1"/>
    <property type="molecule type" value="Genomic_DNA"/>
</dbReference>
<keyword evidence="5" id="KW-0966">Cell projection</keyword>